<proteinExistence type="inferred from homology"/>
<dbReference type="UniPathway" id="UPA00098">
    <property type="reaction ID" value="UER00359"/>
</dbReference>
<dbReference type="GO" id="GO:0055129">
    <property type="term" value="P:L-proline biosynthetic process"/>
    <property type="evidence" value="ECO:0007669"/>
    <property type="project" value="UniProtKB-UniRule"/>
</dbReference>
<comment type="caution">
    <text evidence="10">The sequence shown here is derived from an EMBL/GenBank/DDBJ whole genome shotgun (WGS) entry which is preliminary data.</text>
</comment>
<dbReference type="EC" id="2.7.2.11" evidence="8"/>
<sequence length="354" mass="38682">MQSGVIYKKIVVKIGSSILSKDNKLDTHFLGILVGQVCALIDRGINAVLVSSGAVSSGMPVLKFKSRPNKIDDLQACASVGQGLLMQSYIEAFGDKGKHCAQLLLTWDDFDDRRRYLNAKNTILSLMRLKTVPVINENDTVSTEEIKFGDNDNLASLVAIMLKADLLVNLSDVDGLFDEVKALVPLVPKITPDIKKLACPTKKNICRGGMITKIEAAEKAVNSGIPCIIANGKIADILPRIVLHKETAGTTFLPSLSRFAGKKSWIAYGVKPKGGIFIDEGAEQALLKKFKSLLSVGVLKSEGKFEKGDIVSVLNRHNKEIARGRTACSWHELELIKGRRHSCEIIHRNDLVII</sequence>
<dbReference type="InterPro" id="IPR041739">
    <property type="entry name" value="G5K_ProB"/>
</dbReference>
<evidence type="ECO:0000256" key="5">
    <source>
        <dbReference type="ARBA" id="ARBA00022741"/>
    </source>
</evidence>
<keyword evidence="4 8" id="KW-0808">Transferase</keyword>
<accession>A0A2H0LZU7</accession>
<dbReference type="HAMAP" id="MF_00456">
    <property type="entry name" value="ProB"/>
    <property type="match status" value="1"/>
</dbReference>
<name>A0A2H0LZU7_9BACT</name>
<evidence type="ECO:0000256" key="3">
    <source>
        <dbReference type="ARBA" id="ARBA00022650"/>
    </source>
</evidence>
<dbReference type="Pfam" id="PF00696">
    <property type="entry name" value="AA_kinase"/>
    <property type="match status" value="1"/>
</dbReference>
<evidence type="ECO:0000256" key="6">
    <source>
        <dbReference type="ARBA" id="ARBA00022777"/>
    </source>
</evidence>
<dbReference type="PIRSF" id="PIRSF000729">
    <property type="entry name" value="GK"/>
    <property type="match status" value="1"/>
</dbReference>
<dbReference type="PRINTS" id="PR00474">
    <property type="entry name" value="GLU5KINASE"/>
</dbReference>
<comment type="subcellular location">
    <subcellularLocation>
        <location evidence="8">Cytoplasm</location>
    </subcellularLocation>
</comment>
<dbReference type="EMBL" id="PCWA01000075">
    <property type="protein sequence ID" value="PIQ89005.1"/>
    <property type="molecule type" value="Genomic_DNA"/>
</dbReference>
<dbReference type="SMART" id="SM00359">
    <property type="entry name" value="PUA"/>
    <property type="match status" value="1"/>
</dbReference>
<dbReference type="InterPro" id="IPR001057">
    <property type="entry name" value="Glu/AcGlu_kinase"/>
</dbReference>
<dbReference type="Proteomes" id="UP000229641">
    <property type="component" value="Unassembled WGS sequence"/>
</dbReference>
<dbReference type="CDD" id="cd21157">
    <property type="entry name" value="PUA_G5K"/>
    <property type="match status" value="1"/>
</dbReference>
<comment type="pathway">
    <text evidence="8">Amino-acid biosynthesis; L-proline biosynthesis; L-glutamate 5-semialdehyde from L-glutamate: step 1/2.</text>
</comment>
<dbReference type="AlphaFoldDB" id="A0A2H0LZU7"/>
<evidence type="ECO:0000313" key="10">
    <source>
        <dbReference type="EMBL" id="PIQ89005.1"/>
    </source>
</evidence>
<dbReference type="InterPro" id="IPR015947">
    <property type="entry name" value="PUA-like_sf"/>
</dbReference>
<dbReference type="SUPFAM" id="SSF88697">
    <property type="entry name" value="PUA domain-like"/>
    <property type="match status" value="1"/>
</dbReference>
<feature type="binding site" evidence="8">
    <location>
        <begin position="171"/>
        <end position="172"/>
    </location>
    <ligand>
        <name>ATP</name>
        <dbReference type="ChEBI" id="CHEBI:30616"/>
    </ligand>
</feature>
<evidence type="ECO:0000256" key="8">
    <source>
        <dbReference type="HAMAP-Rule" id="MF_00456"/>
    </source>
</evidence>
<evidence type="ECO:0000256" key="4">
    <source>
        <dbReference type="ARBA" id="ARBA00022679"/>
    </source>
</evidence>
<dbReference type="InterPro" id="IPR036393">
    <property type="entry name" value="AceGlu_kinase-like_sf"/>
</dbReference>
<dbReference type="PROSITE" id="PS50890">
    <property type="entry name" value="PUA"/>
    <property type="match status" value="1"/>
</dbReference>
<reference evidence="10 11" key="1">
    <citation type="submission" date="2017-09" db="EMBL/GenBank/DDBJ databases">
        <title>Depth-based differentiation of microbial function through sediment-hosted aquifers and enrichment of novel symbionts in the deep terrestrial subsurface.</title>
        <authorList>
            <person name="Probst A.J."/>
            <person name="Ladd B."/>
            <person name="Jarett J.K."/>
            <person name="Geller-Mcgrath D.E."/>
            <person name="Sieber C.M."/>
            <person name="Emerson J.B."/>
            <person name="Anantharaman K."/>
            <person name="Thomas B.C."/>
            <person name="Malmstrom R."/>
            <person name="Stieglmeier M."/>
            <person name="Klingl A."/>
            <person name="Woyke T."/>
            <person name="Ryan C.M."/>
            <person name="Banfield J.F."/>
        </authorList>
    </citation>
    <scope>NUCLEOTIDE SEQUENCE [LARGE SCALE GENOMIC DNA]</scope>
    <source>
        <strain evidence="10">CG11_big_fil_rev_8_21_14_0_20_42_13</strain>
    </source>
</reference>
<dbReference type="GO" id="GO:0004349">
    <property type="term" value="F:glutamate 5-kinase activity"/>
    <property type="evidence" value="ECO:0007669"/>
    <property type="project" value="UniProtKB-UniRule"/>
</dbReference>
<evidence type="ECO:0000256" key="7">
    <source>
        <dbReference type="ARBA" id="ARBA00022840"/>
    </source>
</evidence>
<comment type="catalytic activity">
    <reaction evidence="8">
        <text>L-glutamate + ATP = L-glutamyl 5-phosphate + ADP</text>
        <dbReference type="Rhea" id="RHEA:14877"/>
        <dbReference type="ChEBI" id="CHEBI:29985"/>
        <dbReference type="ChEBI" id="CHEBI:30616"/>
        <dbReference type="ChEBI" id="CHEBI:58274"/>
        <dbReference type="ChEBI" id="CHEBI:456216"/>
        <dbReference type="EC" id="2.7.2.11"/>
    </reaction>
</comment>
<dbReference type="SUPFAM" id="SSF53633">
    <property type="entry name" value="Carbamate kinase-like"/>
    <property type="match status" value="1"/>
</dbReference>
<dbReference type="Gene3D" id="2.30.130.10">
    <property type="entry name" value="PUA domain"/>
    <property type="match status" value="1"/>
</dbReference>
<dbReference type="GO" id="GO:0005829">
    <property type="term" value="C:cytosol"/>
    <property type="evidence" value="ECO:0007669"/>
    <property type="project" value="TreeGrafter"/>
</dbReference>
<evidence type="ECO:0000313" key="11">
    <source>
        <dbReference type="Proteomes" id="UP000229641"/>
    </source>
</evidence>
<dbReference type="PANTHER" id="PTHR43654">
    <property type="entry name" value="GLUTAMATE 5-KINASE"/>
    <property type="match status" value="1"/>
</dbReference>
<keyword evidence="2 8" id="KW-0028">Amino-acid biosynthesis</keyword>
<dbReference type="CDD" id="cd04242">
    <property type="entry name" value="AAK_G5K_ProB"/>
    <property type="match status" value="1"/>
</dbReference>
<keyword evidence="7 8" id="KW-0067">ATP-binding</keyword>
<evidence type="ECO:0000256" key="1">
    <source>
        <dbReference type="ARBA" id="ARBA00022490"/>
    </source>
</evidence>
<gene>
    <name evidence="8 10" type="primary">proB</name>
    <name evidence="10" type="ORF">COV72_05020</name>
</gene>
<protein>
    <recommendedName>
        <fullName evidence="8">Glutamate 5-kinase</fullName>
        <ecNumber evidence="8">2.7.2.11</ecNumber>
    </recommendedName>
    <alternativeName>
        <fullName evidence="8">Gamma-glutamyl kinase</fullName>
        <shortName evidence="8">GK</shortName>
    </alternativeName>
</protein>
<dbReference type="InterPro" id="IPR001048">
    <property type="entry name" value="Asp/Glu/Uridylate_kinase"/>
</dbReference>
<keyword evidence="6 8" id="KW-0418">Kinase</keyword>
<keyword evidence="5 8" id="KW-0547">Nucleotide-binding</keyword>
<feature type="binding site" evidence="8">
    <location>
        <position position="139"/>
    </location>
    <ligand>
        <name>substrate</name>
    </ligand>
</feature>
<feature type="binding site" evidence="8">
    <location>
        <position position="52"/>
    </location>
    <ligand>
        <name>substrate</name>
    </ligand>
</feature>
<comment type="function">
    <text evidence="8">Catalyzes the transfer of a phosphate group to glutamate to form L-glutamate 5-phosphate.</text>
</comment>
<dbReference type="GO" id="GO:0005524">
    <property type="term" value="F:ATP binding"/>
    <property type="evidence" value="ECO:0007669"/>
    <property type="project" value="UniProtKB-KW"/>
</dbReference>
<dbReference type="PANTHER" id="PTHR43654:SF1">
    <property type="entry name" value="ISOPENTENYL PHOSPHATE KINASE"/>
    <property type="match status" value="1"/>
</dbReference>
<feature type="domain" description="PUA" evidence="9">
    <location>
        <begin position="274"/>
        <end position="346"/>
    </location>
</feature>
<dbReference type="InterPro" id="IPR005715">
    <property type="entry name" value="Glu_5kinase/COase_Synthase"/>
</dbReference>
<dbReference type="InterPro" id="IPR036974">
    <property type="entry name" value="PUA_sf"/>
</dbReference>
<feature type="binding site" evidence="8">
    <location>
        <position position="151"/>
    </location>
    <ligand>
        <name>substrate</name>
    </ligand>
</feature>
<dbReference type="FunFam" id="3.40.1160.10:FF:000006">
    <property type="entry name" value="Glutamate 5-kinase"/>
    <property type="match status" value="1"/>
</dbReference>
<dbReference type="NCBIfam" id="TIGR01027">
    <property type="entry name" value="proB"/>
    <property type="match status" value="1"/>
</dbReference>
<comment type="caution">
    <text evidence="8">Lacks conserved residue(s) required for the propagation of feature annotation.</text>
</comment>
<feature type="binding site" evidence="8">
    <location>
        <position position="13"/>
    </location>
    <ligand>
        <name>ATP</name>
        <dbReference type="ChEBI" id="CHEBI:30616"/>
    </ligand>
</feature>
<dbReference type="InterPro" id="IPR002478">
    <property type="entry name" value="PUA"/>
</dbReference>
<keyword evidence="3 8" id="KW-0641">Proline biosynthesis</keyword>
<evidence type="ECO:0000259" key="9">
    <source>
        <dbReference type="SMART" id="SM00359"/>
    </source>
</evidence>
<keyword evidence="1 8" id="KW-0963">Cytoplasm</keyword>
<dbReference type="InterPro" id="IPR011529">
    <property type="entry name" value="Glu_5kinase"/>
</dbReference>
<organism evidence="10 11">
    <name type="scientific">Candidatus Ghiorseimicrobium undicola</name>
    <dbReference type="NCBI Taxonomy" id="1974746"/>
    <lineage>
        <taxon>Bacteria</taxon>
        <taxon>Pseudomonadati</taxon>
        <taxon>Candidatus Omnitrophota</taxon>
        <taxon>Candidatus Ghiorseimicrobium</taxon>
    </lineage>
</organism>
<dbReference type="GO" id="GO:0003723">
    <property type="term" value="F:RNA binding"/>
    <property type="evidence" value="ECO:0007669"/>
    <property type="project" value="InterPro"/>
</dbReference>
<dbReference type="Gene3D" id="3.40.1160.10">
    <property type="entry name" value="Acetylglutamate kinase-like"/>
    <property type="match status" value="2"/>
</dbReference>
<dbReference type="Pfam" id="PF01472">
    <property type="entry name" value="PUA"/>
    <property type="match status" value="1"/>
</dbReference>
<comment type="similarity">
    <text evidence="8">Belongs to the glutamate 5-kinase family.</text>
</comment>
<evidence type="ECO:0000256" key="2">
    <source>
        <dbReference type="ARBA" id="ARBA00022605"/>
    </source>
</evidence>